<organism evidence="1 2">
    <name type="scientific">Paenibacillus silvae</name>
    <dbReference type="NCBI Taxonomy" id="1325358"/>
    <lineage>
        <taxon>Bacteria</taxon>
        <taxon>Bacillati</taxon>
        <taxon>Bacillota</taxon>
        <taxon>Bacilli</taxon>
        <taxon>Bacillales</taxon>
        <taxon>Paenibacillaceae</taxon>
        <taxon>Paenibacillus</taxon>
    </lineage>
</organism>
<protein>
    <submittedName>
        <fullName evidence="1">Uncharacterized protein</fullName>
    </submittedName>
</protein>
<gene>
    <name evidence="1" type="ORF">DN757_05145</name>
</gene>
<reference evidence="1 2" key="1">
    <citation type="submission" date="2018-06" db="EMBL/GenBank/DDBJ databases">
        <title>Isolation of heavy metals resistant Paenibacillus silvae NC2 from Gold-Copper mine in ZiJin, China.</title>
        <authorList>
            <person name="Xu J."/>
            <person name="Mazhar H.S."/>
            <person name="Rensing C."/>
        </authorList>
    </citation>
    <scope>NUCLEOTIDE SEQUENCE [LARGE SCALE GENOMIC DNA]</scope>
    <source>
        <strain evidence="1 2">NC2</strain>
    </source>
</reference>
<dbReference type="AlphaFoldDB" id="A0A2W6PB08"/>
<sequence>MESYVNRLGESFKWEGVPYVEIEDDNYIVTIYERGIPSLTRKLKQTQEVLYWLLEDMIFTAAHVNLLKKYGVDNVHTHLDYTSEVWQEIESNVRAAFENIGDPYLSWHLGGKRHELESYQPRKKGEQQHE</sequence>
<comment type="caution">
    <text evidence="1">The sequence shown here is derived from an EMBL/GenBank/DDBJ whole genome shotgun (WGS) entry which is preliminary data.</text>
</comment>
<evidence type="ECO:0000313" key="1">
    <source>
        <dbReference type="EMBL" id="PZT56820.1"/>
    </source>
</evidence>
<dbReference type="EMBL" id="QKWW01000015">
    <property type="protein sequence ID" value="PZT56820.1"/>
    <property type="molecule type" value="Genomic_DNA"/>
</dbReference>
<accession>A0A2W6PB08</accession>
<proteinExistence type="predicted"/>
<dbReference type="Proteomes" id="UP000249204">
    <property type="component" value="Unassembled WGS sequence"/>
</dbReference>
<evidence type="ECO:0000313" key="2">
    <source>
        <dbReference type="Proteomes" id="UP000249204"/>
    </source>
</evidence>
<name>A0A2W6PB08_9BACL</name>